<dbReference type="RefSeq" id="WP_050049074.1">
    <property type="nucleotide sequence ID" value="NZ_CP008874.1"/>
</dbReference>
<reference evidence="4" key="2">
    <citation type="submission" date="2015-05" db="EMBL/GenBank/DDBJ databases">
        <title>Complete genome sequence of Halanaeroarchaeum sulfurireducens type strain M27-SA2, a sulfate-reducer haloarchaeon from marine anoxic lake Medee.</title>
        <authorList>
            <person name="Messina E."/>
            <person name="Kublanov I.V."/>
            <person name="Toshchakov S."/>
            <person name="Arcadi E."/>
            <person name="La Spada G."/>
            <person name="La Cono V."/>
            <person name="Yakimov M.M."/>
        </authorList>
    </citation>
    <scope>NUCLEOTIDE SEQUENCE [LARGE SCALE GENOMIC DNA]</scope>
    <source>
        <strain evidence="4">M27-SA2</strain>
    </source>
</reference>
<reference evidence="2 5" key="1">
    <citation type="journal article" date="2015" name="ISME J.">
        <title>Elemental sulfur and acetate can support life of a novel strictly anaerobic haloarchaeon.</title>
        <authorList>
            <person name="Sorokin D.Y."/>
            <person name="Kublanov I.V."/>
            <person name="Gavrilov S.N."/>
            <person name="Rojo D."/>
            <person name="Roman P."/>
            <person name="Golyshin P.N."/>
            <person name="Slepak V.Z."/>
            <person name="Smedile F."/>
            <person name="Ferrer M."/>
            <person name="Messina E."/>
            <person name="La Cono V."/>
            <person name="Yakimov M.M."/>
        </authorList>
    </citation>
    <scope>NUCLEOTIDE SEQUENCE [LARGE SCALE GENOMIC DNA]</scope>
    <source>
        <strain evidence="2 5">HSR2</strain>
    </source>
</reference>
<dbReference type="KEGG" id="hsf:HLASA_1927"/>
<dbReference type="PATRIC" id="fig|1604004.4.peg.2034"/>
<dbReference type="EMBL" id="CP008874">
    <property type="protein sequence ID" value="AKH98410.1"/>
    <property type="molecule type" value="Genomic_DNA"/>
</dbReference>
<name>A0A0F7PDX8_9EURY</name>
<evidence type="ECO:0000313" key="5">
    <source>
        <dbReference type="Proteomes" id="UP000069906"/>
    </source>
</evidence>
<evidence type="ECO:0000313" key="2">
    <source>
        <dbReference type="EMBL" id="AKH98410.1"/>
    </source>
</evidence>
<sequence length="416" mass="46788">MTLDPVHYDGIATLAERIRHDTDPDEQRDVAENVWENALDPLYGDDGAVLEPVDGQARRTGPIDELALQPQIFESVHGVDSGTINPTTFKNGLLVDLAQAAMSATPSSLDVHRNRTYIMTVYSNDVSVDHGMEDWTEFDDGYGRARVVHTSDLARDQERVVHGLALYLAESHHALNNADIVDDLLVLDGPLYPKQTVHWLDRHGTLADLVSEDDLVEAVVANYLHLVERFVDRGVPLVGFVKSPQSQALIRTLRDRGLPTPWATDAAFFARVLERREREGDTDARVRDELTWTNWFRSRLGADGVFGGADQEVGVDRGLAQSAYEVVFFVIYDPRTDLLFKVELPAAFAEREEVRRAIERWAVGEVAAQRGPPLPVAKADELARIDRGQKRELTRRLERGFDTDVDTNYDRERWGI</sequence>
<dbReference type="Proteomes" id="UP000069906">
    <property type="component" value="Chromosome"/>
</dbReference>
<accession>A0A0F7PDX8</accession>
<feature type="domain" description="NurA" evidence="1">
    <location>
        <begin position="74"/>
        <end position="385"/>
    </location>
</feature>
<dbReference type="EMBL" id="CP011564">
    <property type="protein sequence ID" value="ALG82804.1"/>
    <property type="molecule type" value="Genomic_DNA"/>
</dbReference>
<dbReference type="STRING" id="1604004.HLASA_1927"/>
<dbReference type="OrthoDB" id="190207at2157"/>
<dbReference type="GeneID" id="26011260"/>
<proteinExistence type="predicted"/>
<reference evidence="3 4" key="3">
    <citation type="journal article" date="2016" name="Stand. Genomic Sci.">
        <title>Complete genome sequence of 'Halanaeroarchaeum sulfurireducens' M27-SA2, a sulfur-reducing and acetate-oxidizing haloarchaeon from the deep-sea hypersaline anoxic lake Medee.</title>
        <authorList>
            <person name="Messina E."/>
            <person name="Sorokin D.Y."/>
            <person name="Kublanov I.V."/>
            <person name="Toshchakov S."/>
            <person name="Lopatina A."/>
            <person name="Arcadi E."/>
            <person name="Smedile F."/>
            <person name="La Spada G."/>
            <person name="La Cono V."/>
            <person name="Yakimov M.M."/>
        </authorList>
    </citation>
    <scope>NUCLEOTIDE SEQUENCE [LARGE SCALE GENOMIC DNA]</scope>
    <source>
        <strain evidence="3 4">M27-SA2</strain>
    </source>
</reference>
<keyword evidence="5" id="KW-1185">Reference proteome</keyword>
<dbReference type="Proteomes" id="UP000060390">
    <property type="component" value="Chromosome"/>
</dbReference>
<dbReference type="InterPro" id="IPR018977">
    <property type="entry name" value="NurA_domain"/>
</dbReference>
<evidence type="ECO:0000313" key="3">
    <source>
        <dbReference type="EMBL" id="ALG82804.1"/>
    </source>
</evidence>
<dbReference type="SMART" id="SM00933">
    <property type="entry name" value="NurA"/>
    <property type="match status" value="1"/>
</dbReference>
<dbReference type="Pfam" id="PF09376">
    <property type="entry name" value="NurA"/>
    <property type="match status" value="1"/>
</dbReference>
<evidence type="ECO:0000259" key="1">
    <source>
        <dbReference type="SMART" id="SM00933"/>
    </source>
</evidence>
<dbReference type="HOGENOM" id="CLU_054695_0_0_2"/>
<gene>
    <name evidence="3" type="ORF">HLASA_1927</name>
    <name evidence="2" type="ORF">HLASF_1941</name>
</gene>
<organism evidence="2 5">
    <name type="scientific">Halanaeroarchaeum sulfurireducens</name>
    <dbReference type="NCBI Taxonomy" id="1604004"/>
    <lineage>
        <taxon>Archaea</taxon>
        <taxon>Methanobacteriati</taxon>
        <taxon>Methanobacteriota</taxon>
        <taxon>Stenosarchaea group</taxon>
        <taxon>Halobacteria</taxon>
        <taxon>Halobacteriales</taxon>
        <taxon>Halobacteriaceae</taxon>
        <taxon>Halanaeroarchaeum</taxon>
    </lineage>
</organism>
<evidence type="ECO:0000313" key="4">
    <source>
        <dbReference type="Proteomes" id="UP000060390"/>
    </source>
</evidence>
<dbReference type="AlphaFoldDB" id="A0A0F7PDX8"/>
<protein>
    <submittedName>
        <fullName evidence="2">NurA domain-containing protein</fullName>
    </submittedName>
</protein>
<dbReference type="KEGG" id="hsu:HLASF_1941"/>